<protein>
    <submittedName>
        <fullName evidence="2">Uncharacterized protein</fullName>
    </submittedName>
</protein>
<proteinExistence type="predicted"/>
<evidence type="ECO:0000313" key="3">
    <source>
        <dbReference type="Proteomes" id="UP000039370"/>
    </source>
</evidence>
<gene>
    <name evidence="2" type="ORF">CCAN11_2410034</name>
</gene>
<dbReference type="Proteomes" id="UP000039370">
    <property type="component" value="Unassembled WGS sequence"/>
</dbReference>
<accession>A0A0B7IQ72</accession>
<evidence type="ECO:0000313" key="2">
    <source>
        <dbReference type="EMBL" id="CEN52138.1"/>
    </source>
</evidence>
<name>A0A0B7IQ72_9FLAO</name>
<sequence length="68" mass="7509">MPRHSTAQHSTAQHSTAQHSTAQHINSRNSVVTTPYDINPLDGSESPSSGFLFPLKERFLLVPKILNL</sequence>
<feature type="compositionally biased region" description="Polar residues" evidence="1">
    <location>
        <begin position="1"/>
        <end position="33"/>
    </location>
</feature>
<reference evidence="3" key="1">
    <citation type="submission" date="2015-01" db="EMBL/GenBank/DDBJ databases">
        <authorList>
            <person name="MANFREDI Pablo"/>
        </authorList>
    </citation>
    <scope>NUCLEOTIDE SEQUENCE [LARGE SCALE GENOMIC DNA]</scope>
    <source>
        <strain evidence="3">Cc11</strain>
    </source>
</reference>
<dbReference type="AlphaFoldDB" id="A0A0B7IQ72"/>
<evidence type="ECO:0000256" key="1">
    <source>
        <dbReference type="SAM" id="MobiDB-lite"/>
    </source>
</evidence>
<dbReference type="EMBL" id="CDOK01000159">
    <property type="protein sequence ID" value="CEN52138.1"/>
    <property type="molecule type" value="Genomic_DNA"/>
</dbReference>
<organism evidence="2 3">
    <name type="scientific">Capnocytophaga canimorsus</name>
    <dbReference type="NCBI Taxonomy" id="28188"/>
    <lineage>
        <taxon>Bacteria</taxon>
        <taxon>Pseudomonadati</taxon>
        <taxon>Bacteroidota</taxon>
        <taxon>Flavobacteriia</taxon>
        <taxon>Flavobacteriales</taxon>
        <taxon>Flavobacteriaceae</taxon>
        <taxon>Capnocytophaga</taxon>
    </lineage>
</organism>
<feature type="region of interest" description="Disordered" evidence="1">
    <location>
        <begin position="1"/>
        <end position="40"/>
    </location>
</feature>